<gene>
    <name evidence="2" type="ORF">KCG44_05410</name>
</gene>
<proteinExistence type="predicted"/>
<name>A0ABS6SCW1_9SPHN</name>
<dbReference type="InterPro" id="IPR007420">
    <property type="entry name" value="DUF465"/>
</dbReference>
<feature type="coiled-coil region" evidence="1">
    <location>
        <begin position="10"/>
        <end position="58"/>
    </location>
</feature>
<evidence type="ECO:0000313" key="2">
    <source>
        <dbReference type="EMBL" id="MBV7256219.1"/>
    </source>
</evidence>
<protein>
    <submittedName>
        <fullName evidence="2">DUF465 domain-containing protein</fullName>
    </submittedName>
</protein>
<organism evidence="2 3">
    <name type="scientific">Pacificimonas pallii</name>
    <dbReference type="NCBI Taxonomy" id="2827236"/>
    <lineage>
        <taxon>Bacteria</taxon>
        <taxon>Pseudomonadati</taxon>
        <taxon>Pseudomonadota</taxon>
        <taxon>Alphaproteobacteria</taxon>
        <taxon>Sphingomonadales</taxon>
        <taxon>Sphingosinicellaceae</taxon>
        <taxon>Pacificimonas</taxon>
    </lineage>
</organism>
<reference evidence="2 3" key="1">
    <citation type="submission" date="2021-04" db="EMBL/GenBank/DDBJ databases">
        <authorList>
            <person name="Pira H."/>
            <person name="Risdian C."/>
            <person name="Wink J."/>
        </authorList>
    </citation>
    <scope>NUCLEOTIDE SEQUENCE [LARGE SCALE GENOMIC DNA]</scope>
    <source>
        <strain evidence="2 3">WHA3</strain>
    </source>
</reference>
<keyword evidence="1" id="KW-0175">Coiled coil</keyword>
<keyword evidence="3" id="KW-1185">Reference proteome</keyword>
<dbReference type="Proteomes" id="UP000722336">
    <property type="component" value="Unassembled WGS sequence"/>
</dbReference>
<evidence type="ECO:0000313" key="3">
    <source>
        <dbReference type="Proteomes" id="UP000722336"/>
    </source>
</evidence>
<evidence type="ECO:0000256" key="1">
    <source>
        <dbReference type="SAM" id="Coils"/>
    </source>
</evidence>
<sequence>MNDREAKIRLQGLLVEHADLKDSIDALSEKRNPDQLQLMRLKRKKLQLKDRIEHLRDMLNPDIIA</sequence>
<dbReference type="RefSeq" id="WP_218444783.1">
    <property type="nucleotide sequence ID" value="NZ_JAGSPA010000002.1"/>
</dbReference>
<dbReference type="EMBL" id="JAGSPA010000002">
    <property type="protein sequence ID" value="MBV7256219.1"/>
    <property type="molecule type" value="Genomic_DNA"/>
</dbReference>
<dbReference type="Pfam" id="PF04325">
    <property type="entry name" value="DUF465"/>
    <property type="match status" value="1"/>
</dbReference>
<comment type="caution">
    <text evidence="2">The sequence shown here is derived from an EMBL/GenBank/DDBJ whole genome shotgun (WGS) entry which is preliminary data.</text>
</comment>
<accession>A0ABS6SCW1</accession>